<dbReference type="Pfam" id="PF17954">
    <property type="entry name" value="Pirin_C_2"/>
    <property type="match status" value="1"/>
</dbReference>
<dbReference type="SUPFAM" id="SSF51182">
    <property type="entry name" value="RmlC-like cupins"/>
    <property type="match status" value="1"/>
</dbReference>
<dbReference type="AlphaFoldDB" id="A0A3B0Z3T6"/>
<evidence type="ECO:0000256" key="1">
    <source>
        <dbReference type="ARBA" id="ARBA00008416"/>
    </source>
</evidence>
<dbReference type="InterPro" id="IPR012093">
    <property type="entry name" value="Pirin"/>
</dbReference>
<dbReference type="InterPro" id="IPR041602">
    <property type="entry name" value="Quercetinase_C"/>
</dbReference>
<dbReference type="Pfam" id="PF02678">
    <property type="entry name" value="Pirin"/>
    <property type="match status" value="1"/>
</dbReference>
<dbReference type="Gene3D" id="2.60.120.10">
    <property type="entry name" value="Jelly Rolls"/>
    <property type="match status" value="2"/>
</dbReference>
<reference evidence="4" key="1">
    <citation type="submission" date="2018-06" db="EMBL/GenBank/DDBJ databases">
        <authorList>
            <person name="Zhirakovskaya E."/>
        </authorList>
    </citation>
    <scope>NUCLEOTIDE SEQUENCE</scope>
</reference>
<dbReference type="InterPro" id="IPR014710">
    <property type="entry name" value="RmlC-like_jellyroll"/>
</dbReference>
<evidence type="ECO:0000313" key="4">
    <source>
        <dbReference type="EMBL" id="VAW82192.1"/>
    </source>
</evidence>
<accession>A0A3B0Z3T6</accession>
<evidence type="ECO:0000259" key="2">
    <source>
        <dbReference type="Pfam" id="PF02678"/>
    </source>
</evidence>
<organism evidence="4">
    <name type="scientific">hydrothermal vent metagenome</name>
    <dbReference type="NCBI Taxonomy" id="652676"/>
    <lineage>
        <taxon>unclassified sequences</taxon>
        <taxon>metagenomes</taxon>
        <taxon>ecological metagenomes</taxon>
    </lineage>
</organism>
<name>A0A3B0Z3T6_9ZZZZ</name>
<dbReference type="EMBL" id="UOFL01000238">
    <property type="protein sequence ID" value="VAW82192.1"/>
    <property type="molecule type" value="Genomic_DNA"/>
</dbReference>
<gene>
    <name evidence="4" type="ORF">MNBD_GAMMA12-1027</name>
</gene>
<comment type="similarity">
    <text evidence="1">Belongs to the pirin family.</text>
</comment>
<feature type="domain" description="Quercetin 2,3-dioxygenase C-terminal cupin" evidence="3">
    <location>
        <begin position="143"/>
        <end position="228"/>
    </location>
</feature>
<feature type="domain" description="Pirin N-terminal" evidence="2">
    <location>
        <begin position="9"/>
        <end position="119"/>
    </location>
</feature>
<evidence type="ECO:0000259" key="3">
    <source>
        <dbReference type="Pfam" id="PF17954"/>
    </source>
</evidence>
<dbReference type="PANTHER" id="PTHR43212:SF3">
    <property type="entry name" value="QUERCETIN 2,3-DIOXYGENASE"/>
    <property type="match status" value="1"/>
</dbReference>
<dbReference type="PIRSF" id="PIRSF006232">
    <property type="entry name" value="Pirin"/>
    <property type="match status" value="1"/>
</dbReference>
<dbReference type="CDD" id="cd02910">
    <property type="entry name" value="cupin_Yhhw_N"/>
    <property type="match status" value="1"/>
</dbReference>
<sequence>MIKIRHNEERGSAKHGWLQSKHSFSFADYYDPDYMGVSSLRVINDDIVAPGKGFDTHSHQDMEIISYVKRGVIEHKDSMGNIETLPAGEFQLMTAGTGVTHSEYNPSPTDVLEFLQIWVEPNVLGIEPSYQQKRFEMVSGLQLIASADARQGSLLIHQDVNVYQLMLDANSSIEVECQADRTIYMHMVAGALEIDGQLLAEGDGATFKQTALVVLNASTTVEALLFDLKDDLL</sequence>
<dbReference type="InterPro" id="IPR011051">
    <property type="entry name" value="RmlC_Cupin_sf"/>
</dbReference>
<dbReference type="InterPro" id="IPR003829">
    <property type="entry name" value="Pirin_N_dom"/>
</dbReference>
<proteinExistence type="inferred from homology"/>
<protein>
    <submittedName>
        <fullName evidence="4">Pirin</fullName>
    </submittedName>
</protein>
<dbReference type="PANTHER" id="PTHR43212">
    <property type="entry name" value="QUERCETIN 2,3-DIOXYGENASE"/>
    <property type="match status" value="1"/>
</dbReference>